<comment type="caution">
    <text evidence="2">The sequence shown here is derived from an EMBL/GenBank/DDBJ whole genome shotgun (WGS) entry which is preliminary data.</text>
</comment>
<gene>
    <name evidence="2" type="ORF">HY29_06625</name>
</gene>
<dbReference type="InterPro" id="IPR008621">
    <property type="entry name" value="Cbb3-typ_cyt_oxidase_comp"/>
</dbReference>
<evidence type="ECO:0000256" key="1">
    <source>
        <dbReference type="SAM" id="Phobius"/>
    </source>
</evidence>
<reference evidence="2 3" key="1">
    <citation type="journal article" date="2014" name="Antonie Van Leeuwenhoek">
        <title>Hyphomonas beringensis sp. nov. and Hyphomonas chukchiensis sp. nov., isolated from surface seawater of the Bering Sea and Chukchi Sea.</title>
        <authorList>
            <person name="Li C."/>
            <person name="Lai Q."/>
            <person name="Li G."/>
            <person name="Dong C."/>
            <person name="Wang J."/>
            <person name="Liao Y."/>
            <person name="Shao Z."/>
        </authorList>
    </citation>
    <scope>NUCLEOTIDE SEQUENCE [LARGE SCALE GENOMIC DNA]</scope>
    <source>
        <strain evidence="2 3">25B14_1</strain>
    </source>
</reference>
<dbReference type="CDD" id="cd01324">
    <property type="entry name" value="cbb3_Oxidase_CcoQ"/>
    <property type="match status" value="1"/>
</dbReference>
<dbReference type="eggNOG" id="COG4736">
    <property type="taxonomic scope" value="Bacteria"/>
</dbReference>
<name>A0A062TT01_9PROT</name>
<proteinExistence type="predicted"/>
<feature type="transmembrane region" description="Helical" evidence="1">
    <location>
        <begin position="12"/>
        <end position="30"/>
    </location>
</feature>
<dbReference type="PATRIC" id="fig|1280946.3.peg.3420"/>
<keyword evidence="3" id="KW-1185">Reference proteome</keyword>
<dbReference type="Proteomes" id="UP000027037">
    <property type="component" value="Unassembled WGS sequence"/>
</dbReference>
<sequence length="53" mass="6104">MYEMLSRFAQTGGMIYFLLLFAGVLAYALWPRNQEKFDAAARMPLSDKEPNDD</sequence>
<keyword evidence="1" id="KW-1133">Transmembrane helix</keyword>
<dbReference type="STRING" id="1280946.HY29_06625"/>
<dbReference type="EMBL" id="AWFF01000098">
    <property type="protein sequence ID" value="KCZ51021.1"/>
    <property type="molecule type" value="Genomic_DNA"/>
</dbReference>
<protein>
    <submittedName>
        <fullName evidence="2">Uncharacterized protein</fullName>
    </submittedName>
</protein>
<dbReference type="AlphaFoldDB" id="A0A062TT01"/>
<evidence type="ECO:0000313" key="2">
    <source>
        <dbReference type="EMBL" id="KCZ51021.1"/>
    </source>
</evidence>
<dbReference type="OrthoDB" id="7173870at2"/>
<organism evidence="2 3">
    <name type="scientific">Hyphomonas beringensis</name>
    <dbReference type="NCBI Taxonomy" id="1280946"/>
    <lineage>
        <taxon>Bacteria</taxon>
        <taxon>Pseudomonadati</taxon>
        <taxon>Pseudomonadota</taxon>
        <taxon>Alphaproteobacteria</taxon>
        <taxon>Hyphomonadales</taxon>
        <taxon>Hyphomonadaceae</taxon>
        <taxon>Hyphomonas</taxon>
    </lineage>
</organism>
<dbReference type="Pfam" id="PF05545">
    <property type="entry name" value="FixQ"/>
    <property type="match status" value="1"/>
</dbReference>
<dbReference type="RefSeq" id="WP_034799431.1">
    <property type="nucleotide sequence ID" value="NZ_AWFF01000098.1"/>
</dbReference>
<accession>A0A062TT01</accession>
<evidence type="ECO:0000313" key="3">
    <source>
        <dbReference type="Proteomes" id="UP000027037"/>
    </source>
</evidence>
<keyword evidence="1" id="KW-0812">Transmembrane</keyword>
<keyword evidence="1" id="KW-0472">Membrane</keyword>